<name>A0A371E8P7_MUCPR</name>
<accession>A0A371E8P7</accession>
<sequence>TRLKTSYQIGAVAGDTSSFVSLCVKIELSRISSLWNAMSIRLGRNIDGCGMYGSVRHLTHDCPILQEPPLLFRPQPKAMNNMQFPQKESFLGNWTNHMLISNMEFQEDMCTTL</sequence>
<protein>
    <submittedName>
        <fullName evidence="1">Uncharacterized protein</fullName>
    </submittedName>
</protein>
<keyword evidence="2" id="KW-1185">Reference proteome</keyword>
<feature type="non-terminal residue" evidence="1">
    <location>
        <position position="113"/>
    </location>
</feature>
<dbReference type="EMBL" id="QJKJ01015536">
    <property type="protein sequence ID" value="RDX62369.1"/>
    <property type="molecule type" value="Genomic_DNA"/>
</dbReference>
<gene>
    <name evidence="1" type="ORF">CR513_59311</name>
</gene>
<evidence type="ECO:0000313" key="2">
    <source>
        <dbReference type="Proteomes" id="UP000257109"/>
    </source>
</evidence>
<dbReference type="Proteomes" id="UP000257109">
    <property type="component" value="Unassembled WGS sequence"/>
</dbReference>
<feature type="non-terminal residue" evidence="1">
    <location>
        <position position="1"/>
    </location>
</feature>
<dbReference type="AlphaFoldDB" id="A0A371E8P7"/>
<comment type="caution">
    <text evidence="1">The sequence shown here is derived from an EMBL/GenBank/DDBJ whole genome shotgun (WGS) entry which is preliminary data.</text>
</comment>
<reference evidence="1" key="1">
    <citation type="submission" date="2018-05" db="EMBL/GenBank/DDBJ databases">
        <title>Draft genome of Mucuna pruriens seed.</title>
        <authorList>
            <person name="Nnadi N.E."/>
            <person name="Vos R."/>
            <person name="Hasami M.H."/>
            <person name="Devisetty U.K."/>
            <person name="Aguiy J.C."/>
        </authorList>
    </citation>
    <scope>NUCLEOTIDE SEQUENCE [LARGE SCALE GENOMIC DNA]</scope>
    <source>
        <strain evidence="1">JCA_2017</strain>
    </source>
</reference>
<evidence type="ECO:0000313" key="1">
    <source>
        <dbReference type="EMBL" id="RDX62369.1"/>
    </source>
</evidence>
<organism evidence="1 2">
    <name type="scientific">Mucuna pruriens</name>
    <name type="common">Velvet bean</name>
    <name type="synonym">Dolichos pruriens</name>
    <dbReference type="NCBI Taxonomy" id="157652"/>
    <lineage>
        <taxon>Eukaryota</taxon>
        <taxon>Viridiplantae</taxon>
        <taxon>Streptophyta</taxon>
        <taxon>Embryophyta</taxon>
        <taxon>Tracheophyta</taxon>
        <taxon>Spermatophyta</taxon>
        <taxon>Magnoliopsida</taxon>
        <taxon>eudicotyledons</taxon>
        <taxon>Gunneridae</taxon>
        <taxon>Pentapetalae</taxon>
        <taxon>rosids</taxon>
        <taxon>fabids</taxon>
        <taxon>Fabales</taxon>
        <taxon>Fabaceae</taxon>
        <taxon>Papilionoideae</taxon>
        <taxon>50 kb inversion clade</taxon>
        <taxon>NPAAA clade</taxon>
        <taxon>indigoferoid/millettioid clade</taxon>
        <taxon>Phaseoleae</taxon>
        <taxon>Mucuna</taxon>
    </lineage>
</organism>
<proteinExistence type="predicted"/>